<evidence type="ECO:0000256" key="1">
    <source>
        <dbReference type="ARBA" id="ARBA00004651"/>
    </source>
</evidence>
<dbReference type="Gene3D" id="1.20.1280.290">
    <property type="match status" value="2"/>
</dbReference>
<dbReference type="PANTHER" id="PTHR10791">
    <property type="entry name" value="RAG1-ACTIVATING PROTEIN 1"/>
    <property type="match status" value="1"/>
</dbReference>
<keyword evidence="3 11" id="KW-0813">Transport</keyword>
<dbReference type="InterPro" id="IPR047664">
    <property type="entry name" value="SWEET"/>
</dbReference>
<evidence type="ECO:0000313" key="12">
    <source>
        <dbReference type="EMBL" id="KAH7425136.1"/>
    </source>
</evidence>
<dbReference type="OrthoDB" id="409725at2759"/>
<proteinExistence type="inferred from homology"/>
<comment type="function">
    <text evidence="11">Mediates both low-affinity uptake and efflux of sugar across the membrane.</text>
</comment>
<evidence type="ECO:0000256" key="8">
    <source>
        <dbReference type="ARBA" id="ARBA00022989"/>
    </source>
</evidence>
<keyword evidence="13" id="KW-1185">Reference proteome</keyword>
<dbReference type="AlphaFoldDB" id="A0A8T2TTR1"/>
<dbReference type="InterPro" id="IPR004316">
    <property type="entry name" value="SWEET_rpt"/>
</dbReference>
<keyword evidence="8 11" id="KW-1133">Transmembrane helix</keyword>
<dbReference type="GO" id="GO:0051119">
    <property type="term" value="F:sugar transmembrane transporter activity"/>
    <property type="evidence" value="ECO:0007669"/>
    <property type="project" value="InterPro"/>
</dbReference>
<comment type="subcellular location">
    <subcellularLocation>
        <location evidence="1 11">Cell membrane</location>
        <topology evidence="1 11">Multi-pass membrane protein</topology>
    </subcellularLocation>
</comment>
<evidence type="ECO:0000256" key="7">
    <source>
        <dbReference type="ARBA" id="ARBA00022737"/>
    </source>
</evidence>
<evidence type="ECO:0000256" key="11">
    <source>
        <dbReference type="RuleBase" id="RU910715"/>
    </source>
</evidence>
<feature type="transmembrane region" description="Helical" evidence="11">
    <location>
        <begin position="6"/>
        <end position="27"/>
    </location>
</feature>
<keyword evidence="7" id="KW-0677">Repeat</keyword>
<evidence type="ECO:0000256" key="2">
    <source>
        <dbReference type="ARBA" id="ARBA00007809"/>
    </source>
</evidence>
<dbReference type="Proteomes" id="UP000825935">
    <property type="component" value="Chromosome 11"/>
</dbReference>
<organism evidence="12 13">
    <name type="scientific">Ceratopteris richardii</name>
    <name type="common">Triangle waterfern</name>
    <dbReference type="NCBI Taxonomy" id="49495"/>
    <lineage>
        <taxon>Eukaryota</taxon>
        <taxon>Viridiplantae</taxon>
        <taxon>Streptophyta</taxon>
        <taxon>Embryophyta</taxon>
        <taxon>Tracheophyta</taxon>
        <taxon>Polypodiopsida</taxon>
        <taxon>Polypodiidae</taxon>
        <taxon>Polypodiales</taxon>
        <taxon>Pteridineae</taxon>
        <taxon>Pteridaceae</taxon>
        <taxon>Parkerioideae</taxon>
        <taxon>Ceratopteris</taxon>
    </lineage>
</organism>
<evidence type="ECO:0000256" key="4">
    <source>
        <dbReference type="ARBA" id="ARBA00022475"/>
    </source>
</evidence>
<dbReference type="Pfam" id="PF03083">
    <property type="entry name" value="MtN3_slv"/>
    <property type="match status" value="2"/>
</dbReference>
<comment type="caution">
    <text evidence="12">The sequence shown here is derived from an EMBL/GenBank/DDBJ whole genome shotgun (WGS) entry which is preliminary data.</text>
</comment>
<evidence type="ECO:0000256" key="3">
    <source>
        <dbReference type="ARBA" id="ARBA00022448"/>
    </source>
</evidence>
<feature type="transmembrane region" description="Helical" evidence="11">
    <location>
        <begin position="136"/>
        <end position="155"/>
    </location>
</feature>
<name>A0A8T2TTR1_CERRI</name>
<dbReference type="GO" id="GO:0005886">
    <property type="term" value="C:plasma membrane"/>
    <property type="evidence" value="ECO:0007669"/>
    <property type="project" value="UniProtKB-SubCell"/>
</dbReference>
<keyword evidence="5 11" id="KW-0762">Sugar transport</keyword>
<keyword evidence="4" id="KW-1003">Cell membrane</keyword>
<evidence type="ECO:0000256" key="6">
    <source>
        <dbReference type="ARBA" id="ARBA00022692"/>
    </source>
</evidence>
<gene>
    <name evidence="12" type="ORF">KP509_11G041200</name>
</gene>
<evidence type="ECO:0000256" key="10">
    <source>
        <dbReference type="ARBA" id="ARBA00037238"/>
    </source>
</evidence>
<feature type="transmembrane region" description="Helical" evidence="11">
    <location>
        <begin position="81"/>
        <end position="99"/>
    </location>
</feature>
<comment type="function">
    <text evidence="10">Mediates both low-affinity uptake and efflux of sugar across the plasma membrane.</text>
</comment>
<keyword evidence="6 11" id="KW-0812">Transmembrane</keyword>
<feature type="transmembrane region" description="Helical" evidence="11">
    <location>
        <begin position="193"/>
        <end position="217"/>
    </location>
</feature>
<dbReference type="FunFam" id="1.20.1280.290:FF:000001">
    <property type="entry name" value="Bidirectional sugar transporter SWEET"/>
    <property type="match status" value="1"/>
</dbReference>
<evidence type="ECO:0000313" key="13">
    <source>
        <dbReference type="Proteomes" id="UP000825935"/>
    </source>
</evidence>
<sequence length="255" mass="28175">MALNHAAILARTIIGIIGNVISFALFLSPVPTFVKVIKWRSTREFSGVPYVVMLLNSTLWVFYGIPAAVSNNILVSTTNGIGTVLEIVYIIIFLIFSDYRERRKIVLLLSAVPIIFTAVVLCNMLFVDTLPRRAEIVGSLCIVAGIGMYAAPLTIMGKVIRAKSVKYMPFALSFTYFINGLFWSTYACMGIDIFLLIANGAGALLGACQLVLYATYYHGVHPEDQEKTRQDGHELEKVTTVTEANQEIHISKTTK</sequence>
<accession>A0A8T2TTR1</accession>
<evidence type="ECO:0000256" key="9">
    <source>
        <dbReference type="ARBA" id="ARBA00023136"/>
    </source>
</evidence>
<dbReference type="PANTHER" id="PTHR10791:SF30">
    <property type="entry name" value="SUGAR TRANSPORTER SWEET1"/>
    <property type="match status" value="1"/>
</dbReference>
<feature type="transmembrane region" description="Helical" evidence="11">
    <location>
        <begin position="48"/>
        <end position="69"/>
    </location>
</feature>
<feature type="transmembrane region" description="Helical" evidence="11">
    <location>
        <begin position="167"/>
        <end position="187"/>
    </location>
</feature>
<dbReference type="OMA" id="LWLIGEM"/>
<dbReference type="FunFam" id="1.20.1280.290:FF:000002">
    <property type="entry name" value="Bidirectional sugar transporter SWEET"/>
    <property type="match status" value="1"/>
</dbReference>
<dbReference type="EMBL" id="CM035416">
    <property type="protein sequence ID" value="KAH7425136.1"/>
    <property type="molecule type" value="Genomic_DNA"/>
</dbReference>
<reference evidence="12" key="1">
    <citation type="submission" date="2021-08" db="EMBL/GenBank/DDBJ databases">
        <title>WGS assembly of Ceratopteris richardii.</title>
        <authorList>
            <person name="Marchant D.B."/>
            <person name="Chen G."/>
            <person name="Jenkins J."/>
            <person name="Shu S."/>
            <person name="Leebens-Mack J."/>
            <person name="Grimwood J."/>
            <person name="Schmutz J."/>
            <person name="Soltis P."/>
            <person name="Soltis D."/>
            <person name="Chen Z.-H."/>
        </authorList>
    </citation>
    <scope>NUCLEOTIDE SEQUENCE</scope>
    <source>
        <strain evidence="12">Whitten #5841</strain>
        <tissue evidence="12">Leaf</tissue>
    </source>
</reference>
<feature type="transmembrane region" description="Helical" evidence="11">
    <location>
        <begin position="106"/>
        <end position="130"/>
    </location>
</feature>
<keyword evidence="9 11" id="KW-0472">Membrane</keyword>
<comment type="similarity">
    <text evidence="2 11">Belongs to the SWEET sugar transporter family.</text>
</comment>
<protein>
    <recommendedName>
        <fullName evidence="11">Bidirectional sugar transporter SWEET</fullName>
    </recommendedName>
</protein>
<evidence type="ECO:0000256" key="5">
    <source>
        <dbReference type="ARBA" id="ARBA00022597"/>
    </source>
</evidence>